<accession>A0A927RGZ3</accession>
<comment type="caution">
    <text evidence="1">The sequence shown here is derived from an EMBL/GenBank/DDBJ whole genome shotgun (WGS) entry which is preliminary data.</text>
</comment>
<proteinExistence type="predicted"/>
<dbReference type="EMBL" id="JADBEL010000042">
    <property type="protein sequence ID" value="MBE1556952.1"/>
    <property type="molecule type" value="Genomic_DNA"/>
</dbReference>
<keyword evidence="2" id="KW-1185">Reference proteome</keyword>
<protein>
    <submittedName>
        <fullName evidence="1">Uncharacterized protein</fullName>
    </submittedName>
</protein>
<sequence length="30" mass="3416">MNNVLKLQSREAVKNAVQPLWSGLSLFICR</sequence>
<reference evidence="1" key="1">
    <citation type="submission" date="2020-10" db="EMBL/GenBank/DDBJ databases">
        <title>Genomic Encyclopedia of Type Strains, Phase IV (KMG-IV): sequencing the most valuable type-strain genomes for metagenomic binning, comparative biology and taxonomic classification.</title>
        <authorList>
            <person name="Goeker M."/>
        </authorList>
    </citation>
    <scope>NUCLEOTIDE SEQUENCE</scope>
    <source>
        <strain evidence="1">DSM 13886</strain>
    </source>
</reference>
<dbReference type="AlphaFoldDB" id="A0A927RGZ3"/>
<name>A0A927RGZ3_9BACL</name>
<evidence type="ECO:0000313" key="2">
    <source>
        <dbReference type="Proteomes" id="UP000658225"/>
    </source>
</evidence>
<gene>
    <name evidence="1" type="ORF">H4683_004078</name>
</gene>
<dbReference type="Proteomes" id="UP000658225">
    <property type="component" value="Unassembled WGS sequence"/>
</dbReference>
<organism evidence="1 2">
    <name type="scientific">Sporosarcina limicola</name>
    <dbReference type="NCBI Taxonomy" id="34101"/>
    <lineage>
        <taxon>Bacteria</taxon>
        <taxon>Bacillati</taxon>
        <taxon>Bacillota</taxon>
        <taxon>Bacilli</taxon>
        <taxon>Bacillales</taxon>
        <taxon>Caryophanaceae</taxon>
        <taxon>Sporosarcina</taxon>
    </lineage>
</organism>
<evidence type="ECO:0000313" key="1">
    <source>
        <dbReference type="EMBL" id="MBE1556952.1"/>
    </source>
</evidence>